<organism evidence="1 2">
    <name type="scientific">Pantoea endophytica</name>
    <dbReference type="NCBI Taxonomy" id="92488"/>
    <lineage>
        <taxon>Bacteria</taxon>
        <taxon>Pseudomonadati</taxon>
        <taxon>Pseudomonadota</taxon>
        <taxon>Gammaproteobacteria</taxon>
        <taxon>Enterobacterales</taxon>
        <taxon>Erwiniaceae</taxon>
        <taxon>Pantoea</taxon>
    </lineage>
</organism>
<name>A0ABX4SPS6_9GAMM</name>
<evidence type="ECO:0000313" key="1">
    <source>
        <dbReference type="EMBL" id="PLR23193.1"/>
    </source>
</evidence>
<comment type="caution">
    <text evidence="1">The sequence shown here is derived from an EMBL/GenBank/DDBJ whole genome shotgun (WGS) entry which is preliminary data.</text>
</comment>
<dbReference type="Proteomes" id="UP000234296">
    <property type="component" value="Unassembled WGS sequence"/>
</dbReference>
<gene>
    <name evidence="1" type="ORF">PZBJ_13870</name>
</gene>
<sequence length="90" mass="10130">MKDNYVEGIAKSQLDDEITRIAKKAQRRELSGKEMVTAIQNEDGTIYRVICIEGMGAYIYLAMEITGIGLVDLHAENLNPGKYDSLFIFK</sequence>
<reference evidence="2" key="1">
    <citation type="submission" date="2017-12" db="EMBL/GenBank/DDBJ databases">
        <title>The genome sequence of Pantoea sp. 596.</title>
        <authorList>
            <person name="Gao J."/>
            <person name="Mao X."/>
            <person name="Sun J."/>
        </authorList>
    </citation>
    <scope>NUCLEOTIDE SEQUENCE [LARGE SCALE GENOMIC DNA]</scope>
    <source>
        <strain evidence="2">596</strain>
    </source>
</reference>
<evidence type="ECO:0008006" key="3">
    <source>
        <dbReference type="Google" id="ProtNLM"/>
    </source>
</evidence>
<accession>A0ABX4SPS6</accession>
<keyword evidence="2" id="KW-1185">Reference proteome</keyword>
<dbReference type="RefSeq" id="WP_101762946.1">
    <property type="nucleotide sequence ID" value="NZ_PJRT01000020.1"/>
</dbReference>
<evidence type="ECO:0000313" key="2">
    <source>
        <dbReference type="Proteomes" id="UP000234296"/>
    </source>
</evidence>
<proteinExistence type="predicted"/>
<protein>
    <recommendedName>
        <fullName evidence="3">PepSY domain-containing protein</fullName>
    </recommendedName>
</protein>
<dbReference type="EMBL" id="PJRT01000020">
    <property type="protein sequence ID" value="PLR23193.1"/>
    <property type="molecule type" value="Genomic_DNA"/>
</dbReference>